<keyword evidence="2" id="KW-0472">Membrane</keyword>
<feature type="transmembrane region" description="Helical" evidence="2">
    <location>
        <begin position="284"/>
        <end position="303"/>
    </location>
</feature>
<accession>A0AAD4M5H4</accession>
<feature type="region of interest" description="Disordered" evidence="1">
    <location>
        <begin position="136"/>
        <end position="168"/>
    </location>
</feature>
<keyword evidence="2" id="KW-1133">Transmembrane helix</keyword>
<sequence>MSLTNDQPRIADESSQKRLTAQETTALAKAADLQTLSRIIQIWSDRLQLISVYASFFTSIDSVLFSLSSSKGNGNATSKLMHASLVGALIFHAAAAILAYVASFILIRYRLNNVQSTKHTSNSPVAAVYARYAPPGSAASNQPRTPSALESGASGSHEKVGHGHISHSFPSSPVTPFVSTIFRPGHSPFFSTLSSAFSSLLHEPPVLDIDIRRVPVFNLSALVPCVGNSVHDDDPSADAEKNAIALVRLLNRCHNVCSIFALAGFFLVLTGIIAYLWAVVQHSVAIFGSACLGVCIVLGFAALH</sequence>
<name>A0AAD4M5H4_9AGAM</name>
<evidence type="ECO:0000256" key="2">
    <source>
        <dbReference type="SAM" id="Phobius"/>
    </source>
</evidence>
<proteinExistence type="predicted"/>
<gene>
    <name evidence="3" type="ORF">B0F90DRAFT_206820</name>
</gene>
<protein>
    <recommendedName>
        <fullName evidence="5">Transmembrane protein</fullName>
    </recommendedName>
</protein>
<dbReference type="Proteomes" id="UP001203297">
    <property type="component" value="Unassembled WGS sequence"/>
</dbReference>
<evidence type="ECO:0000313" key="4">
    <source>
        <dbReference type="Proteomes" id="UP001203297"/>
    </source>
</evidence>
<comment type="caution">
    <text evidence="3">The sequence shown here is derived from an EMBL/GenBank/DDBJ whole genome shotgun (WGS) entry which is preliminary data.</text>
</comment>
<feature type="transmembrane region" description="Helical" evidence="2">
    <location>
        <begin position="85"/>
        <end position="107"/>
    </location>
</feature>
<organism evidence="3 4">
    <name type="scientific">Multifurca ochricompacta</name>
    <dbReference type="NCBI Taxonomy" id="376703"/>
    <lineage>
        <taxon>Eukaryota</taxon>
        <taxon>Fungi</taxon>
        <taxon>Dikarya</taxon>
        <taxon>Basidiomycota</taxon>
        <taxon>Agaricomycotina</taxon>
        <taxon>Agaricomycetes</taxon>
        <taxon>Russulales</taxon>
        <taxon>Russulaceae</taxon>
        <taxon>Multifurca</taxon>
    </lineage>
</organism>
<dbReference type="AlphaFoldDB" id="A0AAD4M5H4"/>
<dbReference type="EMBL" id="WTXG01000011">
    <property type="protein sequence ID" value="KAI0302342.1"/>
    <property type="molecule type" value="Genomic_DNA"/>
</dbReference>
<keyword evidence="4" id="KW-1185">Reference proteome</keyword>
<feature type="transmembrane region" description="Helical" evidence="2">
    <location>
        <begin position="256"/>
        <end position="278"/>
    </location>
</feature>
<evidence type="ECO:0000256" key="1">
    <source>
        <dbReference type="SAM" id="MobiDB-lite"/>
    </source>
</evidence>
<keyword evidence="2" id="KW-0812">Transmembrane</keyword>
<evidence type="ECO:0008006" key="5">
    <source>
        <dbReference type="Google" id="ProtNLM"/>
    </source>
</evidence>
<evidence type="ECO:0000313" key="3">
    <source>
        <dbReference type="EMBL" id="KAI0302342.1"/>
    </source>
</evidence>
<reference evidence="3" key="1">
    <citation type="journal article" date="2022" name="New Phytol.">
        <title>Evolutionary transition to the ectomycorrhizal habit in the genomes of a hyperdiverse lineage of mushroom-forming fungi.</title>
        <authorList>
            <person name="Looney B."/>
            <person name="Miyauchi S."/>
            <person name="Morin E."/>
            <person name="Drula E."/>
            <person name="Courty P.E."/>
            <person name="Kohler A."/>
            <person name="Kuo A."/>
            <person name="LaButti K."/>
            <person name="Pangilinan J."/>
            <person name="Lipzen A."/>
            <person name="Riley R."/>
            <person name="Andreopoulos W."/>
            <person name="He G."/>
            <person name="Johnson J."/>
            <person name="Nolan M."/>
            <person name="Tritt A."/>
            <person name="Barry K.W."/>
            <person name="Grigoriev I.V."/>
            <person name="Nagy L.G."/>
            <person name="Hibbett D."/>
            <person name="Henrissat B."/>
            <person name="Matheny P.B."/>
            <person name="Labbe J."/>
            <person name="Martin F.M."/>
        </authorList>
    </citation>
    <scope>NUCLEOTIDE SEQUENCE</scope>
    <source>
        <strain evidence="3">BPL690</strain>
    </source>
</reference>
<feature type="transmembrane region" description="Helical" evidence="2">
    <location>
        <begin position="47"/>
        <end position="65"/>
    </location>
</feature>